<proteinExistence type="predicted"/>
<dbReference type="VEuPathDB" id="AmoebaDB:DICPUDRAFT_78278"/>
<evidence type="ECO:0000313" key="2">
    <source>
        <dbReference type="Proteomes" id="UP000001064"/>
    </source>
</evidence>
<reference evidence="2" key="1">
    <citation type="journal article" date="2011" name="Genome Biol.">
        <title>Comparative genomics of the social amoebae Dictyostelium discoideum and Dictyostelium purpureum.</title>
        <authorList>
            <consortium name="US DOE Joint Genome Institute (JGI-PGF)"/>
            <person name="Sucgang R."/>
            <person name="Kuo A."/>
            <person name="Tian X."/>
            <person name="Salerno W."/>
            <person name="Parikh A."/>
            <person name="Feasley C.L."/>
            <person name="Dalin E."/>
            <person name="Tu H."/>
            <person name="Huang E."/>
            <person name="Barry K."/>
            <person name="Lindquist E."/>
            <person name="Shapiro H."/>
            <person name="Bruce D."/>
            <person name="Schmutz J."/>
            <person name="Salamov A."/>
            <person name="Fey P."/>
            <person name="Gaudet P."/>
            <person name="Anjard C."/>
            <person name="Babu M.M."/>
            <person name="Basu S."/>
            <person name="Bushmanova Y."/>
            <person name="van der Wel H."/>
            <person name="Katoh-Kurasawa M."/>
            <person name="Dinh C."/>
            <person name="Coutinho P.M."/>
            <person name="Saito T."/>
            <person name="Elias M."/>
            <person name="Schaap P."/>
            <person name="Kay R.R."/>
            <person name="Henrissat B."/>
            <person name="Eichinger L."/>
            <person name="Rivero F."/>
            <person name="Putnam N.H."/>
            <person name="West C.M."/>
            <person name="Loomis W.F."/>
            <person name="Chisholm R.L."/>
            <person name="Shaulsky G."/>
            <person name="Strassmann J.E."/>
            <person name="Queller D.C."/>
            <person name="Kuspa A."/>
            <person name="Grigoriev I.V."/>
        </authorList>
    </citation>
    <scope>NUCLEOTIDE SEQUENCE [LARGE SCALE GENOMIC DNA]</scope>
    <source>
        <strain evidence="2">QSDP1</strain>
    </source>
</reference>
<keyword evidence="2" id="KW-1185">Reference proteome</keyword>
<gene>
    <name evidence="1" type="ORF">DICPUDRAFT_78278</name>
</gene>
<protein>
    <submittedName>
        <fullName evidence="1">Uncharacterized protein</fullName>
    </submittedName>
</protein>
<dbReference type="AlphaFoldDB" id="F0ZJ33"/>
<dbReference type="Proteomes" id="UP000001064">
    <property type="component" value="Unassembled WGS sequence"/>
</dbReference>
<dbReference type="KEGG" id="dpp:DICPUDRAFT_78278"/>
<accession>F0ZJ33</accession>
<sequence>MNRNIHAKNQPDYNNEKNVVGCMVNLADEDLPKDTIIFSIGSGVNIIPKSLLPNSLLNQLKKSNVIIRTLNNQLVPSSGVIDIGIELISNEGNPFTMFGKFEVVEDFMVIIIGLPMIGELKLELRGGEWGAYNIKFKNNIRPNKIFQYRLLN</sequence>
<dbReference type="InParanoid" id="F0ZJ33"/>
<evidence type="ECO:0000313" key="1">
    <source>
        <dbReference type="EMBL" id="EGC36057.1"/>
    </source>
</evidence>
<dbReference type="GeneID" id="10501365"/>
<dbReference type="RefSeq" id="XP_003287432.1">
    <property type="nucleotide sequence ID" value="XM_003287384.1"/>
</dbReference>
<dbReference type="EMBL" id="GL871039">
    <property type="protein sequence ID" value="EGC36057.1"/>
    <property type="molecule type" value="Genomic_DNA"/>
</dbReference>
<name>F0ZJ33_DICPU</name>
<organism evidence="1 2">
    <name type="scientific">Dictyostelium purpureum</name>
    <name type="common">Slime mold</name>
    <dbReference type="NCBI Taxonomy" id="5786"/>
    <lineage>
        <taxon>Eukaryota</taxon>
        <taxon>Amoebozoa</taxon>
        <taxon>Evosea</taxon>
        <taxon>Eumycetozoa</taxon>
        <taxon>Dictyostelia</taxon>
        <taxon>Dictyosteliales</taxon>
        <taxon>Dictyosteliaceae</taxon>
        <taxon>Dictyostelium</taxon>
    </lineage>
</organism>